<evidence type="ECO:0000313" key="3">
    <source>
        <dbReference type="Proteomes" id="UP000267164"/>
    </source>
</evidence>
<dbReference type="OrthoDB" id="3763870at2"/>
<evidence type="ECO:0000259" key="1">
    <source>
        <dbReference type="Pfam" id="PF08241"/>
    </source>
</evidence>
<keyword evidence="3" id="KW-1185">Reference proteome</keyword>
<feature type="domain" description="Methyltransferase type 11" evidence="1">
    <location>
        <begin position="108"/>
        <end position="204"/>
    </location>
</feature>
<proteinExistence type="predicted"/>
<keyword evidence="2" id="KW-0808">Transferase</keyword>
<dbReference type="Pfam" id="PF08241">
    <property type="entry name" value="Methyltransf_11"/>
    <property type="match status" value="1"/>
</dbReference>
<dbReference type="KEGG" id="nyu:D7D52_33730"/>
<dbReference type="AlphaFoldDB" id="A0A386ZKL1"/>
<sequence>MTENLDPREGSLTTRPTAADRARALLDPARCRGLVPHDAGYLQTAGIEIPATRGFGQQLMRTRFYAGVYQLGRPIGLRVASALQAPGRDEDRARTARSLRLRPGHTVLDIACGPGNFTGTYGHAVGRDGLAIGLDASHPMLRRAVADNPGPAVAYLSGDAENLPFRDGVADAVSCLAALYLINEPFRAIEEMARVLVPGGRIVLLTSLAPGGRRDRPHVMVMERLSTMRMFGRDEITDFLRALGFDEIEQVTAGLAQTVTATKR</sequence>
<dbReference type="SUPFAM" id="SSF53335">
    <property type="entry name" value="S-adenosyl-L-methionine-dependent methyltransferases"/>
    <property type="match status" value="1"/>
</dbReference>
<reference evidence="2 3" key="1">
    <citation type="submission" date="2018-09" db="EMBL/GenBank/DDBJ databases">
        <title>Nocardia yunnanensis sp. nov., an actinomycete isolated from a soil sample.</title>
        <authorList>
            <person name="Zhang J."/>
        </authorList>
    </citation>
    <scope>NUCLEOTIDE SEQUENCE [LARGE SCALE GENOMIC DNA]</scope>
    <source>
        <strain evidence="2 3">CFHS0054</strain>
    </source>
</reference>
<dbReference type="Proteomes" id="UP000267164">
    <property type="component" value="Chromosome"/>
</dbReference>
<dbReference type="GO" id="GO:0008757">
    <property type="term" value="F:S-adenosylmethionine-dependent methyltransferase activity"/>
    <property type="evidence" value="ECO:0007669"/>
    <property type="project" value="InterPro"/>
</dbReference>
<dbReference type="CDD" id="cd02440">
    <property type="entry name" value="AdoMet_MTases"/>
    <property type="match status" value="1"/>
</dbReference>
<name>A0A386ZKL1_9NOCA</name>
<dbReference type="GO" id="GO:0032259">
    <property type="term" value="P:methylation"/>
    <property type="evidence" value="ECO:0007669"/>
    <property type="project" value="UniProtKB-KW"/>
</dbReference>
<dbReference type="InterPro" id="IPR029063">
    <property type="entry name" value="SAM-dependent_MTases_sf"/>
</dbReference>
<dbReference type="EMBL" id="CP032568">
    <property type="protein sequence ID" value="AYF77958.1"/>
    <property type="molecule type" value="Genomic_DNA"/>
</dbReference>
<evidence type="ECO:0000313" key="2">
    <source>
        <dbReference type="EMBL" id="AYF77958.1"/>
    </source>
</evidence>
<dbReference type="InterPro" id="IPR013216">
    <property type="entry name" value="Methyltransf_11"/>
</dbReference>
<dbReference type="PANTHER" id="PTHR43591">
    <property type="entry name" value="METHYLTRANSFERASE"/>
    <property type="match status" value="1"/>
</dbReference>
<gene>
    <name evidence="2" type="ORF">D7D52_33730</name>
</gene>
<dbReference type="Gene3D" id="3.40.50.150">
    <property type="entry name" value="Vaccinia Virus protein VP39"/>
    <property type="match status" value="1"/>
</dbReference>
<organism evidence="2 3">
    <name type="scientific">Nocardia yunnanensis</name>
    <dbReference type="NCBI Taxonomy" id="2382165"/>
    <lineage>
        <taxon>Bacteria</taxon>
        <taxon>Bacillati</taxon>
        <taxon>Actinomycetota</taxon>
        <taxon>Actinomycetes</taxon>
        <taxon>Mycobacteriales</taxon>
        <taxon>Nocardiaceae</taxon>
        <taxon>Nocardia</taxon>
    </lineage>
</organism>
<protein>
    <submittedName>
        <fullName evidence="2">Methyltransferase domain-containing protein</fullName>
    </submittedName>
</protein>
<accession>A0A386ZKL1</accession>
<keyword evidence="2" id="KW-0489">Methyltransferase</keyword>
<dbReference type="PANTHER" id="PTHR43591:SF99">
    <property type="entry name" value="OS06G0646000 PROTEIN"/>
    <property type="match status" value="1"/>
</dbReference>